<dbReference type="Proteomes" id="UP000830671">
    <property type="component" value="Chromosome 3"/>
</dbReference>
<dbReference type="AlphaFoldDB" id="A0A9Q8SQ13"/>
<accession>A0A9Q8SQ13</accession>
<dbReference type="EMBL" id="CP019475">
    <property type="protein sequence ID" value="UQC81343.1"/>
    <property type="molecule type" value="Genomic_DNA"/>
</dbReference>
<feature type="transmembrane region" description="Helical" evidence="2">
    <location>
        <begin position="341"/>
        <end position="367"/>
    </location>
</feature>
<evidence type="ECO:0000256" key="1">
    <source>
        <dbReference type="SAM" id="MobiDB-lite"/>
    </source>
</evidence>
<dbReference type="GeneID" id="73340836"/>
<dbReference type="RefSeq" id="XP_049142969.1">
    <property type="nucleotide sequence ID" value="XM_049285826.1"/>
</dbReference>
<keyword evidence="2" id="KW-0472">Membrane</keyword>
<proteinExistence type="predicted"/>
<name>A0A9Q8SQ13_9PEZI</name>
<evidence type="ECO:0000313" key="3">
    <source>
        <dbReference type="EMBL" id="UQC81343.1"/>
    </source>
</evidence>
<protein>
    <submittedName>
        <fullName evidence="3">Uncharacterized protein</fullName>
    </submittedName>
</protein>
<keyword evidence="2" id="KW-1133">Transmembrane helix</keyword>
<feature type="transmembrane region" description="Helical" evidence="2">
    <location>
        <begin position="430"/>
        <end position="450"/>
    </location>
</feature>
<organism evidence="3 4">
    <name type="scientific">Colletotrichum lupini</name>
    <dbReference type="NCBI Taxonomy" id="145971"/>
    <lineage>
        <taxon>Eukaryota</taxon>
        <taxon>Fungi</taxon>
        <taxon>Dikarya</taxon>
        <taxon>Ascomycota</taxon>
        <taxon>Pezizomycotina</taxon>
        <taxon>Sordariomycetes</taxon>
        <taxon>Hypocreomycetidae</taxon>
        <taxon>Glomerellales</taxon>
        <taxon>Glomerellaceae</taxon>
        <taxon>Colletotrichum</taxon>
        <taxon>Colletotrichum acutatum species complex</taxon>
    </lineage>
</organism>
<keyword evidence="2" id="KW-0812">Transmembrane</keyword>
<evidence type="ECO:0000313" key="4">
    <source>
        <dbReference type="Proteomes" id="UP000830671"/>
    </source>
</evidence>
<dbReference type="KEGG" id="clup:CLUP02_06829"/>
<sequence length="511" mass="57296">MKHSAILRNEIPLCNVDTMVEAVVNPLPVLLGWDSAKSCFRTSAHESDVEANRQSFPFLYDDLDQPEILKTSTEALQRSAKVAIQQYYQLEYELDPLSSLKLLGHWNEPWFTPGVNSAFVVLAAHSPELVVRLHVLLKELTTLKDVDENFPKFEMYSLYPNGNQALGLLQGQTLLTYPNRGVWNKVFGAWRNGTLSELRDRVAAFESALQWPRESWTVLQSLIESLQKEVSLGVMEKLRVSVDATFDFFDGNVQECRNAITTLEEEEQAKLSLVPEPGIFKTPSMSSAIEVVSIDMTKLRPRTGQSKGPGPKKLQKRPPQMKSGGKTMATRNRSNLKEPKLWRTLCLSLVTWLVVVSLPFTVLSTFLCEAPDGVPMYDSNFHSTLSQQLLGFGGLYAIVKPQLMQWVAALGWFKEEGKKPPKGIETKWPITFNCLVSLAFVTLLASAPVYPYYPQSSIPLGAVAAICANLATLLIIEDTGSQIVEQVYKIEEQYDEISELNHELQDLRGRA</sequence>
<reference evidence="3" key="1">
    <citation type="journal article" date="2021" name="Mol. Plant Microbe Interact.">
        <title>Complete Genome Sequence of the Plant-Pathogenic Fungus Colletotrichum lupini.</title>
        <authorList>
            <person name="Baroncelli R."/>
            <person name="Pensec F."/>
            <person name="Da Lio D."/>
            <person name="Boufleur T."/>
            <person name="Vicente I."/>
            <person name="Sarrocco S."/>
            <person name="Picot A."/>
            <person name="Baraldi E."/>
            <person name="Sukno S."/>
            <person name="Thon M."/>
            <person name="Le Floch G."/>
        </authorList>
    </citation>
    <scope>NUCLEOTIDE SEQUENCE</scope>
    <source>
        <strain evidence="3">IMI 504893</strain>
    </source>
</reference>
<evidence type="ECO:0000256" key="2">
    <source>
        <dbReference type="SAM" id="Phobius"/>
    </source>
</evidence>
<keyword evidence="4" id="KW-1185">Reference proteome</keyword>
<feature type="region of interest" description="Disordered" evidence="1">
    <location>
        <begin position="300"/>
        <end position="333"/>
    </location>
</feature>
<feature type="transmembrane region" description="Helical" evidence="2">
    <location>
        <begin position="456"/>
        <end position="476"/>
    </location>
</feature>
<gene>
    <name evidence="3" type="ORF">CLUP02_06829</name>
</gene>